<evidence type="ECO:0000256" key="8">
    <source>
        <dbReference type="ARBA" id="ARBA00022848"/>
    </source>
</evidence>
<feature type="non-terminal residue" evidence="15">
    <location>
        <position position="502"/>
    </location>
</feature>
<name>A0A7R9QK23_9ACAR</name>
<dbReference type="Proteomes" id="UP000728032">
    <property type="component" value="Unassembled WGS sequence"/>
</dbReference>
<evidence type="ECO:0000256" key="10">
    <source>
        <dbReference type="ARBA" id="ARBA00023004"/>
    </source>
</evidence>
<keyword evidence="7" id="KW-0256">Endoplasmic reticulum</keyword>
<organism evidence="15">
    <name type="scientific">Oppiella nova</name>
    <dbReference type="NCBI Taxonomy" id="334625"/>
    <lineage>
        <taxon>Eukaryota</taxon>
        <taxon>Metazoa</taxon>
        <taxon>Ecdysozoa</taxon>
        <taxon>Arthropoda</taxon>
        <taxon>Chelicerata</taxon>
        <taxon>Arachnida</taxon>
        <taxon>Acari</taxon>
        <taxon>Acariformes</taxon>
        <taxon>Sarcoptiformes</taxon>
        <taxon>Oribatida</taxon>
        <taxon>Brachypylina</taxon>
        <taxon>Oppioidea</taxon>
        <taxon>Oppiidae</taxon>
        <taxon>Oppiella</taxon>
    </lineage>
</organism>
<dbReference type="FunFam" id="1.10.630.10:FF:000042">
    <property type="entry name" value="Cytochrome P450"/>
    <property type="match status" value="1"/>
</dbReference>
<proteinExistence type="inferred from homology"/>
<dbReference type="EMBL" id="OC917664">
    <property type="protein sequence ID" value="CAD7647682.1"/>
    <property type="molecule type" value="Genomic_DNA"/>
</dbReference>
<evidence type="ECO:0000256" key="12">
    <source>
        <dbReference type="ARBA" id="ARBA00023136"/>
    </source>
</evidence>
<sequence>YLTQNYRYWSKRGIKGPRPLPIFGNILDIFIIPQPIQELNWAKKFGKLYGYYFKAQPILTISDPDLIKTILVKDFHLFADRSNIVASNDSIISKNLVQLTGDDWKRVRSIVSPTFTSGKMKKMYPRIRECLTDFMNHLEGFAVNRGEINVKDMYGNYTMDVIATCAFATKTGAHNTLDSPFVVMARSAFNVHPLLQIVTMICPKLLLKLNNIITPKQQNKGNFFIDNTRRIIQERRKNNQKYNDFLQLLMDVERGRDNSRDENDINESHHVNEGEEELAAERKALNISLDNKRLTEDEILAQALVFFLAGFETTATTLTFCTYELALNPHIQETLLEEINSSVDSYGEISYEELARLPYLDAVLSETLRLHPPALRLHRMASTDYKLGTTGLTLSKGQTVQIPVYGVHTTEEYHPNPFKFNPDRFMPENRHNIIPYTYLPFGAGPRNCIGMRFALLEAKLGLAHIIRKYRFFRTPNTDVPLQYKRAYRVNTPKSVLVGIEKR</sequence>
<evidence type="ECO:0000256" key="11">
    <source>
        <dbReference type="ARBA" id="ARBA00023033"/>
    </source>
</evidence>
<dbReference type="EMBL" id="CAJPVJ010002839">
    <property type="protein sequence ID" value="CAG2166858.1"/>
    <property type="molecule type" value="Genomic_DNA"/>
</dbReference>
<protein>
    <recommendedName>
        <fullName evidence="17">Cytochrome P450</fullName>
    </recommendedName>
</protein>
<keyword evidence="11 14" id="KW-0503">Monooxygenase</keyword>
<accession>A0A7R9QK23</accession>
<feature type="binding site" description="axial binding residue" evidence="13">
    <location>
        <position position="448"/>
    </location>
    <ligand>
        <name>heme</name>
        <dbReference type="ChEBI" id="CHEBI:30413"/>
    </ligand>
    <ligandPart>
        <name>Fe</name>
        <dbReference type="ChEBI" id="CHEBI:18248"/>
    </ligandPart>
</feature>
<evidence type="ECO:0000256" key="4">
    <source>
        <dbReference type="ARBA" id="ARBA00010617"/>
    </source>
</evidence>
<dbReference type="InterPro" id="IPR017972">
    <property type="entry name" value="Cyt_P450_CS"/>
</dbReference>
<feature type="non-terminal residue" evidence="15">
    <location>
        <position position="1"/>
    </location>
</feature>
<dbReference type="GO" id="GO:0005789">
    <property type="term" value="C:endoplasmic reticulum membrane"/>
    <property type="evidence" value="ECO:0007669"/>
    <property type="project" value="UniProtKB-SubCell"/>
</dbReference>
<dbReference type="PANTHER" id="PTHR24292">
    <property type="entry name" value="CYTOCHROME P450"/>
    <property type="match status" value="1"/>
</dbReference>
<keyword evidence="5 13" id="KW-0349">Heme</keyword>
<keyword evidence="10 13" id="KW-0408">Iron</keyword>
<dbReference type="GO" id="GO:0020037">
    <property type="term" value="F:heme binding"/>
    <property type="evidence" value="ECO:0007669"/>
    <property type="project" value="InterPro"/>
</dbReference>
<evidence type="ECO:0008006" key="17">
    <source>
        <dbReference type="Google" id="ProtNLM"/>
    </source>
</evidence>
<evidence type="ECO:0000313" key="15">
    <source>
        <dbReference type="EMBL" id="CAD7647682.1"/>
    </source>
</evidence>
<dbReference type="InterPro" id="IPR050476">
    <property type="entry name" value="Insect_CytP450_Detox"/>
</dbReference>
<dbReference type="GO" id="GO:0004497">
    <property type="term" value="F:monooxygenase activity"/>
    <property type="evidence" value="ECO:0007669"/>
    <property type="project" value="UniProtKB-KW"/>
</dbReference>
<dbReference type="SUPFAM" id="SSF48264">
    <property type="entry name" value="Cytochrome P450"/>
    <property type="match status" value="1"/>
</dbReference>
<dbReference type="Gene3D" id="1.10.630.10">
    <property type="entry name" value="Cytochrome P450"/>
    <property type="match status" value="1"/>
</dbReference>
<reference evidence="15" key="1">
    <citation type="submission" date="2020-11" db="EMBL/GenBank/DDBJ databases">
        <authorList>
            <person name="Tran Van P."/>
        </authorList>
    </citation>
    <scope>NUCLEOTIDE SEQUENCE</scope>
</reference>
<evidence type="ECO:0000256" key="9">
    <source>
        <dbReference type="ARBA" id="ARBA00023002"/>
    </source>
</evidence>
<comment type="similarity">
    <text evidence="4 14">Belongs to the cytochrome P450 family.</text>
</comment>
<keyword evidence="16" id="KW-1185">Reference proteome</keyword>
<evidence type="ECO:0000256" key="5">
    <source>
        <dbReference type="ARBA" id="ARBA00022617"/>
    </source>
</evidence>
<keyword evidence="9 14" id="KW-0560">Oxidoreductase</keyword>
<dbReference type="InterPro" id="IPR001128">
    <property type="entry name" value="Cyt_P450"/>
</dbReference>
<dbReference type="PANTHER" id="PTHR24292:SF54">
    <property type="entry name" value="CYP9F3-RELATED"/>
    <property type="match status" value="1"/>
</dbReference>
<evidence type="ECO:0000256" key="3">
    <source>
        <dbReference type="ARBA" id="ARBA00004406"/>
    </source>
</evidence>
<comment type="cofactor">
    <cofactor evidence="1 13">
        <name>heme</name>
        <dbReference type="ChEBI" id="CHEBI:30413"/>
    </cofactor>
</comment>
<evidence type="ECO:0000256" key="13">
    <source>
        <dbReference type="PIRSR" id="PIRSR602401-1"/>
    </source>
</evidence>
<gene>
    <name evidence="15" type="ORF">ONB1V03_LOCUS6373</name>
</gene>
<keyword evidence="12" id="KW-0472">Membrane</keyword>
<dbReference type="PRINTS" id="PR00385">
    <property type="entry name" value="P450"/>
</dbReference>
<comment type="subcellular location">
    <subcellularLocation>
        <location evidence="3">Endoplasmic reticulum membrane</location>
        <topology evidence="3">Peripheral membrane protein</topology>
    </subcellularLocation>
    <subcellularLocation>
        <location evidence="2">Microsome membrane</location>
        <topology evidence="2">Peripheral membrane protein</topology>
    </subcellularLocation>
</comment>
<dbReference type="AlphaFoldDB" id="A0A7R9QK23"/>
<keyword evidence="8" id="KW-0492">Microsome</keyword>
<evidence type="ECO:0000256" key="1">
    <source>
        <dbReference type="ARBA" id="ARBA00001971"/>
    </source>
</evidence>
<dbReference type="PRINTS" id="PR00463">
    <property type="entry name" value="EP450I"/>
</dbReference>
<evidence type="ECO:0000256" key="7">
    <source>
        <dbReference type="ARBA" id="ARBA00022824"/>
    </source>
</evidence>
<dbReference type="GO" id="GO:0016705">
    <property type="term" value="F:oxidoreductase activity, acting on paired donors, with incorporation or reduction of molecular oxygen"/>
    <property type="evidence" value="ECO:0007669"/>
    <property type="project" value="InterPro"/>
</dbReference>
<keyword evidence="6 13" id="KW-0479">Metal-binding</keyword>
<dbReference type="OrthoDB" id="6428965at2759"/>
<evidence type="ECO:0000256" key="6">
    <source>
        <dbReference type="ARBA" id="ARBA00022723"/>
    </source>
</evidence>
<dbReference type="InterPro" id="IPR002401">
    <property type="entry name" value="Cyt_P450_E_grp-I"/>
</dbReference>
<dbReference type="InterPro" id="IPR036396">
    <property type="entry name" value="Cyt_P450_sf"/>
</dbReference>
<dbReference type="CDD" id="cd11055">
    <property type="entry name" value="CYP3A-like"/>
    <property type="match status" value="1"/>
</dbReference>
<evidence type="ECO:0000313" key="16">
    <source>
        <dbReference type="Proteomes" id="UP000728032"/>
    </source>
</evidence>
<dbReference type="PROSITE" id="PS00086">
    <property type="entry name" value="CYTOCHROME_P450"/>
    <property type="match status" value="1"/>
</dbReference>
<evidence type="ECO:0000256" key="2">
    <source>
        <dbReference type="ARBA" id="ARBA00004174"/>
    </source>
</evidence>
<evidence type="ECO:0000256" key="14">
    <source>
        <dbReference type="RuleBase" id="RU000461"/>
    </source>
</evidence>
<dbReference type="Pfam" id="PF00067">
    <property type="entry name" value="p450"/>
    <property type="match status" value="1"/>
</dbReference>
<dbReference type="GO" id="GO:0005506">
    <property type="term" value="F:iron ion binding"/>
    <property type="evidence" value="ECO:0007669"/>
    <property type="project" value="InterPro"/>
</dbReference>